<reference evidence="1" key="2">
    <citation type="submission" date="2021-04" db="EMBL/GenBank/DDBJ databases">
        <authorList>
            <person name="Gilroy R."/>
        </authorList>
    </citation>
    <scope>NUCLEOTIDE SEQUENCE</scope>
    <source>
        <strain evidence="1">CHK195-6426</strain>
    </source>
</reference>
<dbReference type="PANTHER" id="PTHR43301:SF3">
    <property type="entry name" value="ARABINAN ENDO-1,5-ALPHA-L-ARABINOSIDASE A-RELATED"/>
    <property type="match status" value="1"/>
</dbReference>
<accession>A0A9D1UB12</accession>
<dbReference type="EMBL" id="DXGH01000037">
    <property type="protein sequence ID" value="HIW81222.1"/>
    <property type="molecule type" value="Genomic_DNA"/>
</dbReference>
<proteinExistence type="predicted"/>
<dbReference type="SUPFAM" id="SSF75005">
    <property type="entry name" value="Arabinanase/levansucrase/invertase"/>
    <property type="match status" value="1"/>
</dbReference>
<sequence length="316" mass="36064">MKEAGYLFAHFIGEEKDGEQIYFSLSRDGLHWQDLNQGRPVLRSNVGERGARDPFLLRSPFPEKEGEKYYLIATDLRIEAGKGWEAAQYEGSRDILVWESFDLVHWTGPFPRTVGVEGAGCVWAPEAVYDDEKDAVLVFWASMVKLAGDTNPKQRIYGAYTRNFREFTEPFVFLEKENHVIDSTIIHVKEGYYRYTKDETTKRICVDFGRTLEPEAFVELESPELAQLYGVEGPEIFPLNHTQGWCLMVDRFAQGKGYLPLVTDRLSSGRFRILRPEEFDMGKTKKRHGGILNITEAEYQALAAAWPGKDGGKDEA</sequence>
<comment type="caution">
    <text evidence="1">The sequence shown here is derived from an EMBL/GenBank/DDBJ whole genome shotgun (WGS) entry which is preliminary data.</text>
</comment>
<gene>
    <name evidence="1" type="ORF">H9742_06780</name>
</gene>
<dbReference type="Gene3D" id="2.115.10.20">
    <property type="entry name" value="Glycosyl hydrolase domain, family 43"/>
    <property type="match status" value="1"/>
</dbReference>
<dbReference type="InterPro" id="IPR050727">
    <property type="entry name" value="GH43_arabinanases"/>
</dbReference>
<dbReference type="PANTHER" id="PTHR43301">
    <property type="entry name" value="ARABINAN ENDO-1,5-ALPHA-L-ARABINOSIDASE"/>
    <property type="match status" value="1"/>
</dbReference>
<dbReference type="RefSeq" id="WP_318705058.1">
    <property type="nucleotide sequence ID" value="NZ_CALWMU010000030.1"/>
</dbReference>
<keyword evidence="1" id="KW-0378">Hydrolase</keyword>
<dbReference type="AlphaFoldDB" id="A0A9D1UB12"/>
<dbReference type="Proteomes" id="UP000824265">
    <property type="component" value="Unassembled WGS sequence"/>
</dbReference>
<dbReference type="GO" id="GO:0016787">
    <property type="term" value="F:hydrolase activity"/>
    <property type="evidence" value="ECO:0007669"/>
    <property type="project" value="UniProtKB-KW"/>
</dbReference>
<organism evidence="1 2">
    <name type="scientific">Candidatus Acetatifactor stercoripullorum</name>
    <dbReference type="NCBI Taxonomy" id="2838414"/>
    <lineage>
        <taxon>Bacteria</taxon>
        <taxon>Bacillati</taxon>
        <taxon>Bacillota</taxon>
        <taxon>Clostridia</taxon>
        <taxon>Lachnospirales</taxon>
        <taxon>Lachnospiraceae</taxon>
        <taxon>Acetatifactor</taxon>
    </lineage>
</organism>
<reference evidence="1" key="1">
    <citation type="journal article" date="2021" name="PeerJ">
        <title>Extensive microbial diversity within the chicken gut microbiome revealed by metagenomics and culture.</title>
        <authorList>
            <person name="Gilroy R."/>
            <person name="Ravi A."/>
            <person name="Getino M."/>
            <person name="Pursley I."/>
            <person name="Horton D.L."/>
            <person name="Alikhan N.F."/>
            <person name="Baker D."/>
            <person name="Gharbi K."/>
            <person name="Hall N."/>
            <person name="Watson M."/>
            <person name="Adriaenssens E.M."/>
            <person name="Foster-Nyarko E."/>
            <person name="Jarju S."/>
            <person name="Secka A."/>
            <person name="Antonio M."/>
            <person name="Oren A."/>
            <person name="Chaudhuri R.R."/>
            <person name="La Ragione R."/>
            <person name="Hildebrand F."/>
            <person name="Pallen M.J."/>
        </authorList>
    </citation>
    <scope>NUCLEOTIDE SEQUENCE</scope>
    <source>
        <strain evidence="1">CHK195-6426</strain>
    </source>
</reference>
<evidence type="ECO:0000313" key="2">
    <source>
        <dbReference type="Proteomes" id="UP000824265"/>
    </source>
</evidence>
<dbReference type="CDD" id="cd08983">
    <property type="entry name" value="GH43_Bt3655-like"/>
    <property type="match status" value="1"/>
</dbReference>
<dbReference type="InterPro" id="IPR023296">
    <property type="entry name" value="Glyco_hydro_beta-prop_sf"/>
</dbReference>
<protein>
    <submittedName>
        <fullName evidence="1">Glycoside hydrolase family 43 protein</fullName>
    </submittedName>
</protein>
<name>A0A9D1UB12_9FIRM</name>
<evidence type="ECO:0000313" key="1">
    <source>
        <dbReference type="EMBL" id="HIW81222.1"/>
    </source>
</evidence>